<evidence type="ECO:0000313" key="2">
    <source>
        <dbReference type="Proteomes" id="UP001595975"/>
    </source>
</evidence>
<comment type="caution">
    <text evidence="1">The sequence shown here is derived from an EMBL/GenBank/DDBJ whole genome shotgun (WGS) entry which is preliminary data.</text>
</comment>
<evidence type="ECO:0000313" key="1">
    <source>
        <dbReference type="EMBL" id="MFC5663372.1"/>
    </source>
</evidence>
<sequence>MTTVRSDAELADLDVPAAVTRGLLLAGGPRQALFTEAAIAAAHRAEAAGIGPYPLGFLARHVRTGGFEAALALPEPVIGEAGATLVRTWLQAAAATGSDVAREHLFARWLAEVAALLELRRDARAGGSA</sequence>
<keyword evidence="2" id="KW-1185">Reference proteome</keyword>
<dbReference type="Proteomes" id="UP001595975">
    <property type="component" value="Unassembled WGS sequence"/>
</dbReference>
<name>A0ABW0WYK9_9ACTN</name>
<reference evidence="2" key="1">
    <citation type="journal article" date="2019" name="Int. J. Syst. Evol. Microbiol.">
        <title>The Global Catalogue of Microorganisms (GCM) 10K type strain sequencing project: providing services to taxonomists for standard genome sequencing and annotation.</title>
        <authorList>
            <consortium name="The Broad Institute Genomics Platform"/>
            <consortium name="The Broad Institute Genome Sequencing Center for Infectious Disease"/>
            <person name="Wu L."/>
            <person name="Ma J."/>
        </authorList>
    </citation>
    <scope>NUCLEOTIDE SEQUENCE [LARGE SCALE GENOMIC DNA]</scope>
    <source>
        <strain evidence="2">CGMCC 4.1437</strain>
    </source>
</reference>
<dbReference type="EMBL" id="JBHSOF010000009">
    <property type="protein sequence ID" value="MFC5663372.1"/>
    <property type="molecule type" value="Genomic_DNA"/>
</dbReference>
<dbReference type="RefSeq" id="WP_380225030.1">
    <property type="nucleotide sequence ID" value="NZ_JBHSOF010000009.1"/>
</dbReference>
<gene>
    <name evidence="1" type="ORF">ACFP3U_10325</name>
</gene>
<accession>A0ABW0WYK9</accession>
<organism evidence="1 2">
    <name type="scientific">Kitasatospora misakiensis</name>
    <dbReference type="NCBI Taxonomy" id="67330"/>
    <lineage>
        <taxon>Bacteria</taxon>
        <taxon>Bacillati</taxon>
        <taxon>Actinomycetota</taxon>
        <taxon>Actinomycetes</taxon>
        <taxon>Kitasatosporales</taxon>
        <taxon>Streptomycetaceae</taxon>
        <taxon>Kitasatospora</taxon>
    </lineage>
</organism>
<protein>
    <submittedName>
        <fullName evidence="1">Uncharacterized protein</fullName>
    </submittedName>
</protein>
<proteinExistence type="predicted"/>